<dbReference type="AlphaFoldDB" id="A0A8J5W7T2"/>
<evidence type="ECO:0000313" key="1">
    <source>
        <dbReference type="EMBL" id="KAG8084558.1"/>
    </source>
</evidence>
<proteinExistence type="predicted"/>
<evidence type="ECO:0000313" key="2">
    <source>
        <dbReference type="Proteomes" id="UP000729402"/>
    </source>
</evidence>
<reference evidence="1" key="2">
    <citation type="submission" date="2021-02" db="EMBL/GenBank/DDBJ databases">
        <authorList>
            <person name="Kimball J.A."/>
            <person name="Haas M.W."/>
            <person name="Macchietto M."/>
            <person name="Kono T."/>
            <person name="Duquette J."/>
            <person name="Shao M."/>
        </authorList>
    </citation>
    <scope>NUCLEOTIDE SEQUENCE</scope>
    <source>
        <tissue evidence="1">Fresh leaf tissue</tissue>
    </source>
</reference>
<accession>A0A8J5W7T2</accession>
<dbReference type="Proteomes" id="UP000729402">
    <property type="component" value="Unassembled WGS sequence"/>
</dbReference>
<keyword evidence="2" id="KW-1185">Reference proteome</keyword>
<reference evidence="1" key="1">
    <citation type="journal article" date="2021" name="bioRxiv">
        <title>Whole Genome Assembly and Annotation of Northern Wild Rice, Zizania palustris L., Supports a Whole Genome Duplication in the Zizania Genus.</title>
        <authorList>
            <person name="Haas M."/>
            <person name="Kono T."/>
            <person name="Macchietto M."/>
            <person name="Millas R."/>
            <person name="McGilp L."/>
            <person name="Shao M."/>
            <person name="Duquette J."/>
            <person name="Hirsch C.N."/>
            <person name="Kimball J."/>
        </authorList>
    </citation>
    <scope>NUCLEOTIDE SEQUENCE</scope>
    <source>
        <tissue evidence="1">Fresh leaf tissue</tissue>
    </source>
</reference>
<gene>
    <name evidence="1" type="ORF">GUJ93_ZPchr0010g9076</name>
</gene>
<name>A0A8J5W7T2_ZIZPA</name>
<dbReference type="EMBL" id="JAAALK010000082">
    <property type="protein sequence ID" value="KAG8084558.1"/>
    <property type="molecule type" value="Genomic_DNA"/>
</dbReference>
<comment type="caution">
    <text evidence="1">The sequence shown here is derived from an EMBL/GenBank/DDBJ whole genome shotgun (WGS) entry which is preliminary data.</text>
</comment>
<protein>
    <submittedName>
        <fullName evidence="1">Uncharacterized protein</fullName>
    </submittedName>
</protein>
<sequence length="76" mass="8024">MTSMFGFHVSTGVASPAPDQMSPFIKLPGVSFFLLRQFPPKTYLFSASSSAGDFLFGGRGRRSPATASACAMDGAR</sequence>
<organism evidence="1 2">
    <name type="scientific">Zizania palustris</name>
    <name type="common">Northern wild rice</name>
    <dbReference type="NCBI Taxonomy" id="103762"/>
    <lineage>
        <taxon>Eukaryota</taxon>
        <taxon>Viridiplantae</taxon>
        <taxon>Streptophyta</taxon>
        <taxon>Embryophyta</taxon>
        <taxon>Tracheophyta</taxon>
        <taxon>Spermatophyta</taxon>
        <taxon>Magnoliopsida</taxon>
        <taxon>Liliopsida</taxon>
        <taxon>Poales</taxon>
        <taxon>Poaceae</taxon>
        <taxon>BOP clade</taxon>
        <taxon>Oryzoideae</taxon>
        <taxon>Oryzeae</taxon>
        <taxon>Zizaniinae</taxon>
        <taxon>Zizania</taxon>
    </lineage>
</organism>